<feature type="compositionally biased region" description="Low complexity" evidence="1">
    <location>
        <begin position="840"/>
        <end position="850"/>
    </location>
</feature>
<comment type="caution">
    <text evidence="3">The sequence shown here is derived from an EMBL/GenBank/DDBJ whole genome shotgun (WGS) entry which is preliminary data.</text>
</comment>
<accession>A0A6G0SSV1</accession>
<feature type="region of interest" description="Disordered" evidence="1">
    <location>
        <begin position="832"/>
        <end position="863"/>
    </location>
</feature>
<evidence type="ECO:0000313" key="4">
    <source>
        <dbReference type="Proteomes" id="UP000475862"/>
    </source>
</evidence>
<dbReference type="EMBL" id="VYZN01002853">
    <property type="protein sequence ID" value="KAE9521470.1"/>
    <property type="molecule type" value="Genomic_DNA"/>
</dbReference>
<reference evidence="3 4" key="1">
    <citation type="submission" date="2019-08" db="EMBL/GenBank/DDBJ databases">
        <title>The genome of the soybean aphid Biotype 1, its phylome, world population structure and adaptation to the North American continent.</title>
        <authorList>
            <person name="Giordano R."/>
            <person name="Donthu R.K."/>
            <person name="Hernandez A.G."/>
            <person name="Wright C.L."/>
            <person name="Zimin A.V."/>
        </authorList>
    </citation>
    <scope>NUCLEOTIDE SEQUENCE [LARGE SCALE GENOMIC DNA]</scope>
    <source>
        <tissue evidence="3">Whole aphids</tissue>
    </source>
</reference>
<proteinExistence type="predicted"/>
<dbReference type="Pfam" id="PF13843">
    <property type="entry name" value="DDE_Tnp_1_7"/>
    <property type="match status" value="1"/>
</dbReference>
<keyword evidence="4" id="KW-1185">Reference proteome</keyword>
<evidence type="ECO:0000259" key="2">
    <source>
        <dbReference type="Pfam" id="PF13843"/>
    </source>
</evidence>
<gene>
    <name evidence="3" type="ORF">AGLY_018144</name>
</gene>
<name>A0A6G0SSV1_APHGL</name>
<feature type="compositionally biased region" description="Basic residues" evidence="1">
    <location>
        <begin position="16"/>
        <end position="32"/>
    </location>
</feature>
<dbReference type="PANTHER" id="PTHR47272">
    <property type="entry name" value="DDE_TNP_1_7 DOMAIN-CONTAINING PROTEIN"/>
    <property type="match status" value="1"/>
</dbReference>
<dbReference type="Proteomes" id="UP000475862">
    <property type="component" value="Unassembled WGS sequence"/>
</dbReference>
<feature type="domain" description="PiggyBac transposable element-derived protein" evidence="2">
    <location>
        <begin position="452"/>
        <end position="794"/>
    </location>
</feature>
<feature type="region of interest" description="Disordered" evidence="1">
    <location>
        <begin position="1"/>
        <end position="32"/>
    </location>
</feature>
<organism evidence="3 4">
    <name type="scientific">Aphis glycines</name>
    <name type="common">Soybean aphid</name>
    <dbReference type="NCBI Taxonomy" id="307491"/>
    <lineage>
        <taxon>Eukaryota</taxon>
        <taxon>Metazoa</taxon>
        <taxon>Ecdysozoa</taxon>
        <taxon>Arthropoda</taxon>
        <taxon>Hexapoda</taxon>
        <taxon>Insecta</taxon>
        <taxon>Pterygota</taxon>
        <taxon>Neoptera</taxon>
        <taxon>Paraneoptera</taxon>
        <taxon>Hemiptera</taxon>
        <taxon>Sternorrhyncha</taxon>
        <taxon>Aphidomorpha</taxon>
        <taxon>Aphidoidea</taxon>
        <taxon>Aphididae</taxon>
        <taxon>Aphidini</taxon>
        <taxon>Aphis</taxon>
        <taxon>Aphis</taxon>
    </lineage>
</organism>
<sequence>MSENESDNHCSTPEKTKRRRGKSSKTYSHKKQKFRDEWLTNNEYRTWLLPVHNNKLLAKCKLCITEMTAELSVIKKHSLTKKHLNSVNSIGRQQNSISTFINNTDQFKLAEQTKKAEILPSSFISEHNLPFNISDHLVKTCKAAYPDSKICSNVFLARTKSTALVSNVIGLNSFEQLTHILQKTLFSVIIDESTDLVQLFEDIKSADKGATAFTYSKIPLDNLIGFASDGCNTMFGASNSVTSRLKECMPGIYIQKCICHSFHLCATAAFKALHRTCEDLARDIYNYFKSSCKRVSQFKQFQDFCNVSPHKILTLSVLLDYEISELLDGNNSDRPYFDSDEDDYESSSNRNEGHFPIEEFEDLMADLEKQNNNNDLDYEYLNTDDAANFLDEYNDYMPELINTESLNNNLVNIQLSSKHEIKWERLPFSNSNKPILNDILPDVSDYYEIQAPLVYFNRYFNDAEIEKMVEMTNRYAIQNGSSWNKPTDIWEIKTFITLHIRMGCLKYPRVRMYWDTTLGLSNFSQYMTVNRFFSLRTNFHVVDNLTLSNDNKDRFKKVRPMYDCVRKRCKQLIVERNISIDEQIVPFTGKLNIKQYCKGKPNPWGDPPLNLIFLLKYKNKQVGMGGSVVLTLTQDLEKNKHCLYFDNFFAGYNLFEILLHKKIYAASTIRANRFSKPPFLNDKWMASKGRGTTDEIRNKEDTICLVKWYDNKPVYMCSNLIASGEVEKVKRWDKKTKQYLDIEQPEVIKMYNKSMGGVDKIDQLIAYYRIFIKSKKWTLRMMFHAIDMACCNSWLEYLKDCDIFKIKKKDRMDLLNFKLRLADNLINLGSSAVTKSRGRPSSSTPKNSPQTKKKKKEPLPHEETRKDLIGHLPMYNNNKLRCKKEGCGAKTHVTERVKTSIDPMAFIEYGKWVLPKFVILNKLFQSDKPIIWLMYSKMSITYIDILYSYMRRLNNPLSVDPNNTSYFLPINQMYLGIDVMNMLQKLEIAKNQVMVQDVLEHCRKFLNISVLYI</sequence>
<feature type="compositionally biased region" description="Basic and acidic residues" evidence="1">
    <location>
        <begin position="1"/>
        <end position="15"/>
    </location>
</feature>
<dbReference type="InterPro" id="IPR029526">
    <property type="entry name" value="PGBD"/>
</dbReference>
<dbReference type="PANTHER" id="PTHR47272:SF2">
    <property type="entry name" value="PIGGYBAC TRANSPOSABLE ELEMENT-DERIVED PROTEIN 3-LIKE"/>
    <property type="match status" value="1"/>
</dbReference>
<dbReference type="AlphaFoldDB" id="A0A6G0SSV1"/>
<protein>
    <recommendedName>
        <fullName evidence="2">PiggyBac transposable element-derived protein domain-containing protein</fullName>
    </recommendedName>
</protein>
<evidence type="ECO:0000313" key="3">
    <source>
        <dbReference type="EMBL" id="KAE9521470.1"/>
    </source>
</evidence>
<feature type="region of interest" description="Disordered" evidence="1">
    <location>
        <begin position="332"/>
        <end position="351"/>
    </location>
</feature>
<evidence type="ECO:0000256" key="1">
    <source>
        <dbReference type="SAM" id="MobiDB-lite"/>
    </source>
</evidence>
<dbReference type="OrthoDB" id="6589684at2759"/>